<keyword evidence="2" id="KW-1185">Reference proteome</keyword>
<gene>
    <name evidence="1" type="ORF">PGAL8A_00102600</name>
</gene>
<accession>A0A1J1GLL7</accession>
<dbReference type="OrthoDB" id="372449at2759"/>
<dbReference type="VEuPathDB" id="PlasmoDB:PGAL8A_00102600"/>
<dbReference type="GeneID" id="39729551"/>
<evidence type="ECO:0000313" key="2">
    <source>
        <dbReference type="Proteomes" id="UP000220797"/>
    </source>
</evidence>
<reference evidence="1" key="1">
    <citation type="submission" date="2015-04" db="EMBL/GenBank/DDBJ databases">
        <authorList>
            <consortium name="Pathogen Informatics"/>
        </authorList>
    </citation>
    <scope>NUCLEOTIDE SEQUENCE [LARGE SCALE GENOMIC DNA]</scope>
    <source>
        <strain evidence="1">8A</strain>
    </source>
</reference>
<sequence length="1227" mass="147102">MYRVEKSDNKEKLKIEEHFKMENKTINKEVKDSQKNITNENSIIKRKSDEFMNNKKSINLLNEEHLKIDKICENKEEYKLTQEKNEFEINQKDILQDKSSYIEINYNINKETNYAENTKNEKNEEIKNSKNEENFKDNNELDTIEKKELYNNIYEKYNSVKNNSFSSDKNNQKNDIKCVNDIKIDNSSMIKDNKAITKNYIKNIDIFKYNEKEKIIELHKNDKNTNINIYKRMYQSYILLKREHTELIEENRKKLETNKKLKYELENLKNNNYYSNFFFKNDSDNLFDDLASGFTNILKWINMENKIVQKNHSGSQQNNDFFFQNNKNSENNYQKISSNKVNMKKKKKNLYLKQERIIVNNDLNNKKKNFIKIENYNKEIQKLDIKNTINTNIHDKLNKNDILKKDTFKSASDNIIHNSNISENAADIKSITKKEIKDNNINNKNIDKNLMKNDKNINDESINNEKDIDRNLINKESFIFNDKVDSDKNISKNIKKKESFTNNENTISDNKNVDKSLISDKKLEESNNSLHLYDNMYENNEGFERIKNLDKIENTEKDNNTEEIINSLRISKKKERIPTFDNSKDRKIKKNSFLWQKENVFKKKEIKHYYNKEIENSKSKCIYKENDSLLQNDSINENIIDCIKKKLNDRIRNMNNITRGGPTEKFIFHICNYNEDKYIPLNLNNFFLINENLHSDIDLSLNHLKNIDFIFKKKKKKNLINKSNNIKKNILVNASNDRNINMCPNLTNYSKKNNINNMKALMNKNKNSYDNEIKIKNTYNNYSIKKKNYIFKIYDKNCNYENNENSKEKNFFFLTNIKEKHFYVVNKSSESMINKNFKNFKNKVMNNMCITIQKENFNFIINRINAIERKRKKNNQIIKYKFKLIKNEKNEILLYQLKKNFNYGIIFTNVLSNTNPFCNKTNFMFRKNKFLLYKSIINNRNKKRYSLKKKKKKIEIGNILKGNADKDNKNFINNLILNYDKKDIYKNDNQNFNENNINKIENAYKIDYEEEYKINNYDKNENIKRPMKNTKIDDADRITIKVSESNSNNEKIINIKEMNQEKGESNNINEKINVSKNDVIDKKIENYIFENNINIPANSEILIQFKELLKEHIKSLNILSKKIDKIENENNCEVIIIGIKLILNDKHIYLLVDALNSIENIVCKWINKNKEIIKNYIKNNSKIYNFFNYYHINLYIFFYNLLNILEDYIEQFPFYFSIVLEDLFYIS</sequence>
<comment type="caution">
    <text evidence="1">The sequence shown here is derived from an EMBL/GenBank/DDBJ whole genome shotgun (WGS) entry which is preliminary data.</text>
</comment>
<dbReference type="EMBL" id="CVMV01000015">
    <property type="protein sequence ID" value="CRG93320.1"/>
    <property type="molecule type" value="Genomic_DNA"/>
</dbReference>
<dbReference type="Proteomes" id="UP000220797">
    <property type="component" value="Unassembled WGS sequence"/>
</dbReference>
<proteinExistence type="predicted"/>
<dbReference type="AlphaFoldDB" id="A0A1J1GLL7"/>
<protein>
    <submittedName>
        <fullName evidence="1">Uncharacterized protein</fullName>
    </submittedName>
</protein>
<dbReference type="RefSeq" id="XP_028526142.1">
    <property type="nucleotide sequence ID" value="XM_028672932.1"/>
</dbReference>
<evidence type="ECO:0000313" key="1">
    <source>
        <dbReference type="EMBL" id="CRG93320.1"/>
    </source>
</evidence>
<name>A0A1J1GLL7_PLAGA</name>
<organism evidence="1 2">
    <name type="scientific">Plasmodium gallinaceum</name>
    <dbReference type="NCBI Taxonomy" id="5849"/>
    <lineage>
        <taxon>Eukaryota</taxon>
        <taxon>Sar</taxon>
        <taxon>Alveolata</taxon>
        <taxon>Apicomplexa</taxon>
        <taxon>Aconoidasida</taxon>
        <taxon>Haemosporida</taxon>
        <taxon>Plasmodiidae</taxon>
        <taxon>Plasmodium</taxon>
        <taxon>Plasmodium (Haemamoeba)</taxon>
    </lineage>
</organism>
<dbReference type="OMA" id="KWINMEN"/>